<dbReference type="OrthoDB" id="17907at2759"/>
<dbReference type="Pfam" id="PF11919">
    <property type="entry name" value="PSME4_C"/>
    <property type="match status" value="1"/>
</dbReference>
<dbReference type="GO" id="GO:0016504">
    <property type="term" value="F:peptidase activator activity"/>
    <property type="evidence" value="ECO:0007669"/>
    <property type="project" value="InterPro"/>
</dbReference>
<dbReference type="GO" id="GO:0006281">
    <property type="term" value="P:DNA repair"/>
    <property type="evidence" value="ECO:0007669"/>
    <property type="project" value="UniProtKB-KW"/>
</dbReference>
<dbReference type="InterPro" id="IPR016024">
    <property type="entry name" value="ARM-type_fold"/>
</dbReference>
<feature type="domain" description="F-box" evidence="10">
    <location>
        <begin position="29"/>
        <end position="73"/>
    </location>
</feature>
<dbReference type="Pfam" id="PF16507">
    <property type="entry name" value="HEAT_PSME4_mid"/>
    <property type="match status" value="1"/>
</dbReference>
<accession>A0A8S1HAL0</accession>
<feature type="region of interest" description="Disordered" evidence="9">
    <location>
        <begin position="1"/>
        <end position="25"/>
    </location>
</feature>
<proteinExistence type="inferred from homology"/>
<evidence type="ECO:0000313" key="12">
    <source>
        <dbReference type="Proteomes" id="UP000835052"/>
    </source>
</evidence>
<name>A0A8S1HAL0_9PELO</name>
<feature type="region of interest" description="Disordered" evidence="9">
    <location>
        <begin position="321"/>
        <end position="343"/>
    </location>
</feature>
<dbReference type="InterPro" id="IPR032430">
    <property type="entry name" value="Blm10_mid"/>
</dbReference>
<dbReference type="Proteomes" id="UP000835052">
    <property type="component" value="Unassembled WGS sequence"/>
</dbReference>
<evidence type="ECO:0000256" key="4">
    <source>
        <dbReference type="ARBA" id="ARBA00022490"/>
    </source>
</evidence>
<evidence type="ECO:0000313" key="11">
    <source>
        <dbReference type="EMBL" id="CAD6193666.1"/>
    </source>
</evidence>
<dbReference type="PROSITE" id="PS50181">
    <property type="entry name" value="FBOX"/>
    <property type="match status" value="1"/>
</dbReference>
<dbReference type="InterPro" id="IPR055455">
    <property type="entry name" value="HEAT_PSME4"/>
</dbReference>
<dbReference type="InterPro" id="IPR021843">
    <property type="entry name" value="PSME4_C"/>
</dbReference>
<dbReference type="Pfam" id="PF00646">
    <property type="entry name" value="F-box"/>
    <property type="match status" value="1"/>
</dbReference>
<dbReference type="InterPro" id="IPR001810">
    <property type="entry name" value="F-box_dom"/>
</dbReference>
<dbReference type="EMBL" id="CAJGYM010000037">
    <property type="protein sequence ID" value="CAD6193666.1"/>
    <property type="molecule type" value="Genomic_DNA"/>
</dbReference>
<dbReference type="GO" id="GO:0070628">
    <property type="term" value="F:proteasome binding"/>
    <property type="evidence" value="ECO:0007669"/>
    <property type="project" value="InterPro"/>
</dbReference>
<evidence type="ECO:0000256" key="3">
    <source>
        <dbReference type="ARBA" id="ARBA00005739"/>
    </source>
</evidence>
<evidence type="ECO:0000256" key="8">
    <source>
        <dbReference type="ARBA" id="ARBA00023242"/>
    </source>
</evidence>
<keyword evidence="12" id="KW-1185">Reference proteome</keyword>
<reference evidence="11" key="1">
    <citation type="submission" date="2020-10" db="EMBL/GenBank/DDBJ databases">
        <authorList>
            <person name="Kikuchi T."/>
        </authorList>
    </citation>
    <scope>NUCLEOTIDE SEQUENCE</scope>
    <source>
        <strain evidence="11">NKZ352</strain>
    </source>
</reference>
<keyword evidence="4" id="KW-0963">Cytoplasm</keyword>
<dbReference type="InterPro" id="IPR035309">
    <property type="entry name" value="PSME4"/>
</dbReference>
<dbReference type="GO" id="GO:0016607">
    <property type="term" value="C:nuclear speck"/>
    <property type="evidence" value="ECO:0007669"/>
    <property type="project" value="UniProtKB-SubCell"/>
</dbReference>
<sequence>MSPSPKNARKRSRSQRNEGKPPTKRRKIASKLAILPPTVLQKIVAELPLTDHISFRSTCQAAHEAVEAFWLSQQSLNIGMLEKLFPKLKTENWRKHGVYSLAMELDSVFNLLTIGNLKKMSLTGLRTVHWPTLVEIVEHATLEENTSTFASVRWLDIRGCLMSPDDFRQMSCSLKGLETIHIDRHFQAIVPPKQEVKKPNAWFESIRGSAGKITSSQRFCRPDAPHASTVDWIFQLFPALRHVVIDLAHDHQDSPVRLTAEQACASGRAARAGLARAPLRPGRAGLTKRLRGREGDGPALAQACGGVSLFFEFNNGDNLKMSDSEDDDVSISGSEGDQEDDEVEMEEIDDGGNELENVISDLDDNDAVSEGGDKRAKWFQKEIWQLKKLPYYADLEKQANQHFINVKQGLANSVLLNDAAIGFTHWILELERYIELYNRRFSKEEHIQMIKLLLPLVVKGQIFRNVKIAMHALNILLSKRDFLLRGDLCIEWRPLHDLYMEVAFKSLEEDGVFLIPEGFRSDLHTLVFYARNYFNESAVQELLDECRPHMCVWDEAMIRSWKILDMFVPMNFVPAIQHTLGSVLWFDEAWHWYTSVENNSLFEPHIMKMFARISYECPGLVDWTPKLDLIFNKLIRSLRLGSQSGLCQTFNMETGSMWIVYMLGTDAHDAVVAHIKRVLGQIESFLHPSNNGSHTQHLLNFIHKLTYNILLRLKRERTEKPSKPKTINLIPDAMKLTQKNLDDFMLMIVPSMKWAIFTKTRNEFISPTFKTCTLLCPKLFLPLVLDMVYPALETLTEPHRLLQTLNTLLGVVIPLVKDQPDKNGKSLRVHAINLLNSVLPGLDRNDISKCMITYQVVGALVNLIPLVDCSEAVHLRDDLTEDERELCSATANLENILYTIMQRMIEMLVDCGHTSSTTSAHGSINIKNTNIEDSILHRGTVSVFKGICRNSSTQMFEMAIGKVYDFACEYVFDSRIVCDALSDMISSAVKLYPEKTFNRFFKLITSKLQNCITPEVFTEEKVDFHVIWWLSMASRIVKVRSDILLENWTQIRAMVDLVMPLMKCTLASEKAFGVLDSVLEQLCSVYILPGAQRRINYDKPLDEYLAIRHWAAPIDNKTWQPSWHIPNQEGIDRATELFKDFVMPCISRLSSPHGLEKKEILHRTMLVQTCILSCSNSLPLFEGPILPLNDAPTIVPENEPEYIISPAGTPVMTIDGKNVRQIVLDCALKLLDYLLEHSPDDVKSIREAISILRILPGFRGINKDMFTHTASSFRVTKLILCDRLSGNKNNIEMVVEEYLSLLHKKRMSHVQGYSFKQQHVDILKMLLRVSTSSYSENRIKAQAMLIYKMREYPYSYKYILDDILNYLDPASKATHEQIKGALYILVDGKRQALCLRMDFATQGRIWPTLVGVQHSEKPSIIRLLESAQNIIVENFESYRMRYEWKPACADVAHRLLECADPSSPLQPSTLKAPSAEVVAANANNLTDRYKRMKDGYETLIARLVQLATDPNLHWRPVDMAHAMLSMLVRRDEQYPEDGIRLFVRLLVHDAVKTRRIAAAVLSSWLKMNKPKAVKRDYILPFQEENTGVGAKFPIKYGFRDDNRVMIYQEEKLPKTDEEWDSFQFCGKQHWGFYTWPAHLKTYAPLKEQVAINRDPSTYSEIEKYVVSAFQNQEFMTKIRVLYSVEEKKGDEAFNPVNFTLFQGLFRVFNDTLAASFKEQLEILCLSTKESEQKLAAEMSAAIVNGSKMWYYAKQRKLWSWLGPLLSRTFETIKAYSLRNWGVALATMCGCTEPRGVKPLMDVLFKLLERPTDNAFAASSRLFLIQSGLCQFEWRGVELWNRYLGYLRQGIVQQYANLRDRIAVSLVSASWYDIPTIYVSPNYPDSLRPPPVEMIVNWYQEQLTPCWEEVRVRTDGACPVLNGEMKPSMSHSSSSASLFGMDSEVKRAARLTLKAVIAYVYQNVNQSYIAFPRSFIPLIPLFCHYSNDVGDEELQRSCSALAANHLHAIFVSESKAGPIVQVATQILASSCWWKAKVAILRFVKMIVFSNVFFFLPYQDNIGLLLLTTLADNQIEVREQATETLSSLIQSKFFEVTPMLVEKFMEAAKSTDAIVRHGGVLGLSAIILAFPYSVPPFLPDVLMKFCRYATDRQPIRETVKRALSEFKRTHQDSWREHESQFNEDQLTVLRDLLISPNYYV</sequence>
<evidence type="ECO:0000256" key="1">
    <source>
        <dbReference type="ARBA" id="ARBA00004324"/>
    </source>
</evidence>
<dbReference type="GO" id="GO:0005829">
    <property type="term" value="C:cytosol"/>
    <property type="evidence" value="ECO:0007669"/>
    <property type="project" value="TreeGrafter"/>
</dbReference>
<keyword evidence="5" id="KW-0677">Repeat</keyword>
<comment type="caution">
    <text evidence="11">The sequence shown here is derived from an EMBL/GenBank/DDBJ whole genome shotgun (WGS) entry which is preliminary data.</text>
</comment>
<dbReference type="PANTHER" id="PTHR32170:SF3">
    <property type="entry name" value="PROTEASOME ACTIVATOR COMPLEX SUBUNIT 4"/>
    <property type="match status" value="1"/>
</dbReference>
<organism evidence="11 12">
    <name type="scientific">Caenorhabditis auriculariae</name>
    <dbReference type="NCBI Taxonomy" id="2777116"/>
    <lineage>
        <taxon>Eukaryota</taxon>
        <taxon>Metazoa</taxon>
        <taxon>Ecdysozoa</taxon>
        <taxon>Nematoda</taxon>
        <taxon>Chromadorea</taxon>
        <taxon>Rhabditida</taxon>
        <taxon>Rhabditina</taxon>
        <taxon>Rhabditomorpha</taxon>
        <taxon>Rhabditoidea</taxon>
        <taxon>Rhabditidae</taxon>
        <taxon>Peloderinae</taxon>
        <taxon>Caenorhabditis</taxon>
    </lineage>
</organism>
<keyword evidence="8" id="KW-0539">Nucleus</keyword>
<dbReference type="Gene3D" id="1.25.10.10">
    <property type="entry name" value="Leucine-rich Repeat Variant"/>
    <property type="match status" value="1"/>
</dbReference>
<evidence type="ECO:0000256" key="2">
    <source>
        <dbReference type="ARBA" id="ARBA00004496"/>
    </source>
</evidence>
<gene>
    <name evidence="11" type="ORF">CAUJ_LOCUS9585</name>
</gene>
<evidence type="ECO:0000259" key="10">
    <source>
        <dbReference type="PROSITE" id="PS50181"/>
    </source>
</evidence>
<dbReference type="Pfam" id="PF23096">
    <property type="entry name" value="HEAT_PSME4"/>
    <property type="match status" value="1"/>
</dbReference>
<evidence type="ECO:0000256" key="6">
    <source>
        <dbReference type="ARBA" id="ARBA00022763"/>
    </source>
</evidence>
<keyword evidence="7" id="KW-0234">DNA repair</keyword>
<evidence type="ECO:0000256" key="9">
    <source>
        <dbReference type="SAM" id="MobiDB-lite"/>
    </source>
</evidence>
<dbReference type="GO" id="GO:0010499">
    <property type="term" value="P:proteasomal ubiquitin-independent protein catabolic process"/>
    <property type="evidence" value="ECO:0007669"/>
    <property type="project" value="TreeGrafter"/>
</dbReference>
<evidence type="ECO:0000256" key="7">
    <source>
        <dbReference type="ARBA" id="ARBA00023204"/>
    </source>
</evidence>
<comment type="similarity">
    <text evidence="3">Belongs to the BLM10 family.</text>
</comment>
<protein>
    <recommendedName>
        <fullName evidence="10">F-box domain-containing protein</fullName>
    </recommendedName>
</protein>
<dbReference type="PANTHER" id="PTHR32170">
    <property type="entry name" value="PROTEASOME ACTIVATOR COMPLEX SUBUNIT 4"/>
    <property type="match status" value="1"/>
</dbReference>
<dbReference type="InterPro" id="IPR011989">
    <property type="entry name" value="ARM-like"/>
</dbReference>
<comment type="subcellular location">
    <subcellularLocation>
        <location evidence="2">Cytoplasm</location>
    </subcellularLocation>
    <subcellularLocation>
        <location evidence="1">Nucleus speckle</location>
    </subcellularLocation>
</comment>
<keyword evidence="6" id="KW-0227">DNA damage</keyword>
<evidence type="ECO:0000256" key="5">
    <source>
        <dbReference type="ARBA" id="ARBA00022737"/>
    </source>
</evidence>
<dbReference type="SUPFAM" id="SSF48371">
    <property type="entry name" value="ARM repeat"/>
    <property type="match status" value="1"/>
</dbReference>